<gene>
    <name evidence="1" type="ORF">LY79DRAFT_265424</name>
</gene>
<keyword evidence="2" id="KW-1185">Reference proteome</keyword>
<comment type="caution">
    <text evidence="1">The sequence shown here is derived from an EMBL/GenBank/DDBJ whole genome shotgun (WGS) entry which is preliminary data.</text>
</comment>
<dbReference type="GeneID" id="85436213"/>
<dbReference type="RefSeq" id="XP_060412549.1">
    <property type="nucleotide sequence ID" value="XM_060551973.1"/>
</dbReference>
<organism evidence="1 2">
    <name type="scientific">Colletotrichum navitas</name>
    <dbReference type="NCBI Taxonomy" id="681940"/>
    <lineage>
        <taxon>Eukaryota</taxon>
        <taxon>Fungi</taxon>
        <taxon>Dikarya</taxon>
        <taxon>Ascomycota</taxon>
        <taxon>Pezizomycotina</taxon>
        <taxon>Sordariomycetes</taxon>
        <taxon>Hypocreomycetidae</taxon>
        <taxon>Glomerellales</taxon>
        <taxon>Glomerellaceae</taxon>
        <taxon>Colletotrichum</taxon>
        <taxon>Colletotrichum graminicola species complex</taxon>
    </lineage>
</organism>
<evidence type="ECO:0000313" key="1">
    <source>
        <dbReference type="EMBL" id="KAK1585528.1"/>
    </source>
</evidence>
<dbReference type="Proteomes" id="UP001230504">
    <property type="component" value="Unassembled WGS sequence"/>
</dbReference>
<reference evidence="1" key="1">
    <citation type="submission" date="2021-06" db="EMBL/GenBank/DDBJ databases">
        <title>Comparative genomics, transcriptomics and evolutionary studies reveal genomic signatures of adaptation to plant cell wall in hemibiotrophic fungi.</title>
        <authorList>
            <consortium name="DOE Joint Genome Institute"/>
            <person name="Baroncelli R."/>
            <person name="Diaz J.F."/>
            <person name="Benocci T."/>
            <person name="Peng M."/>
            <person name="Battaglia E."/>
            <person name="Haridas S."/>
            <person name="Andreopoulos W."/>
            <person name="Labutti K."/>
            <person name="Pangilinan J."/>
            <person name="Floch G.L."/>
            <person name="Makela M.R."/>
            <person name="Henrissat B."/>
            <person name="Grigoriev I.V."/>
            <person name="Crouch J.A."/>
            <person name="De Vries R.P."/>
            <person name="Sukno S.A."/>
            <person name="Thon M.R."/>
        </authorList>
    </citation>
    <scope>NUCLEOTIDE SEQUENCE</scope>
    <source>
        <strain evidence="1">CBS 125086</strain>
    </source>
</reference>
<evidence type="ECO:0000313" key="2">
    <source>
        <dbReference type="Proteomes" id="UP001230504"/>
    </source>
</evidence>
<dbReference type="AlphaFoldDB" id="A0AAD8PXC9"/>
<dbReference type="EMBL" id="JAHLJV010000043">
    <property type="protein sequence ID" value="KAK1585528.1"/>
    <property type="molecule type" value="Genomic_DNA"/>
</dbReference>
<proteinExistence type="predicted"/>
<accession>A0AAD8PXC9</accession>
<sequence>MFRSPQSRARGSDTRLTGNAASELLTRAHLPAPIGFLRPGFNNSNTHLAALVTRLTSLPARRICQASSSRYGTRSGRVCSVVPDATAPISDRHADLISHQQESPFNIVVWDLGVAFPAQCFAELSIKSLLQTAIPNTYVIELPLGTQTVPNPLVLYYMQASVSLSKQVAKR</sequence>
<name>A0AAD8PXC9_9PEZI</name>
<protein>
    <submittedName>
        <fullName evidence="1">Uncharacterized protein</fullName>
    </submittedName>
</protein>